<evidence type="ECO:0000313" key="2">
    <source>
        <dbReference type="Proteomes" id="UP001642484"/>
    </source>
</evidence>
<protein>
    <submittedName>
        <fullName evidence="1">Uncharacterized protein</fullName>
    </submittedName>
</protein>
<accession>A0ABP0Q272</accession>
<organism evidence="1 2">
    <name type="scientific">Durusdinium trenchii</name>
    <dbReference type="NCBI Taxonomy" id="1381693"/>
    <lineage>
        <taxon>Eukaryota</taxon>
        <taxon>Sar</taxon>
        <taxon>Alveolata</taxon>
        <taxon>Dinophyceae</taxon>
        <taxon>Suessiales</taxon>
        <taxon>Symbiodiniaceae</taxon>
        <taxon>Durusdinium</taxon>
    </lineage>
</organism>
<comment type="caution">
    <text evidence="1">The sequence shown here is derived from an EMBL/GenBank/DDBJ whole genome shotgun (WGS) entry which is preliminary data.</text>
</comment>
<evidence type="ECO:0000313" key="1">
    <source>
        <dbReference type="EMBL" id="CAK9082360.1"/>
    </source>
</evidence>
<reference evidence="1 2" key="1">
    <citation type="submission" date="2024-02" db="EMBL/GenBank/DDBJ databases">
        <authorList>
            <person name="Chen Y."/>
            <person name="Shah S."/>
            <person name="Dougan E. K."/>
            <person name="Thang M."/>
            <person name="Chan C."/>
        </authorList>
    </citation>
    <scope>NUCLEOTIDE SEQUENCE [LARGE SCALE GENOMIC DNA]</scope>
</reference>
<gene>
    <name evidence="1" type="ORF">CCMP2556_LOCUS40236</name>
</gene>
<keyword evidence="2" id="KW-1185">Reference proteome</keyword>
<dbReference type="Gene3D" id="3.20.20.70">
    <property type="entry name" value="Aldolase class I"/>
    <property type="match status" value="1"/>
</dbReference>
<name>A0ABP0Q272_9DINO</name>
<proteinExistence type="predicted"/>
<dbReference type="SUPFAM" id="SSF51395">
    <property type="entry name" value="FMN-linked oxidoreductases"/>
    <property type="match status" value="1"/>
</dbReference>
<sequence length="129" mass="13196">MDKDDPYLVTEPLEGLRFFAPVGLAPGLDPLGEGITAFFDLGFAFVEVGPVAPGSSESAALAHTLSTRDSSQQIARFGLLGASIGGSKEDGAVGPGGERIEPFGSFNLIAMAFNLLAMTSNPVSQPGAP</sequence>
<dbReference type="InterPro" id="IPR013785">
    <property type="entry name" value="Aldolase_TIM"/>
</dbReference>
<dbReference type="Proteomes" id="UP001642484">
    <property type="component" value="Unassembled WGS sequence"/>
</dbReference>
<dbReference type="EMBL" id="CAXAMN010023929">
    <property type="protein sequence ID" value="CAK9082360.1"/>
    <property type="molecule type" value="Genomic_DNA"/>
</dbReference>